<sequence length="60" mass="6329">MRNLQKIPGAMPAEAYSTDAHLEQPAAPKLSRSVAFVWGGEAAPAPSLPFGRWKPGARAA</sequence>
<evidence type="ECO:0000313" key="1">
    <source>
        <dbReference type="EMBL" id="CAA9297141.1"/>
    </source>
</evidence>
<proteinExistence type="predicted"/>
<name>A0A6J4K6J8_9BACT</name>
<accession>A0A6J4K6J8</accession>
<dbReference type="AlphaFoldDB" id="A0A6J4K6J8"/>
<organism evidence="1">
    <name type="scientific">uncultured Gemmatimonadota bacterium</name>
    <dbReference type="NCBI Taxonomy" id="203437"/>
    <lineage>
        <taxon>Bacteria</taxon>
        <taxon>Pseudomonadati</taxon>
        <taxon>Gemmatimonadota</taxon>
        <taxon>environmental samples</taxon>
    </lineage>
</organism>
<protein>
    <submittedName>
        <fullName evidence="1">Uncharacterized protein</fullName>
    </submittedName>
</protein>
<dbReference type="EMBL" id="CADCTV010000045">
    <property type="protein sequence ID" value="CAA9297141.1"/>
    <property type="molecule type" value="Genomic_DNA"/>
</dbReference>
<gene>
    <name evidence="1" type="ORF">AVDCRST_MAG89-205</name>
</gene>
<reference evidence="1" key="1">
    <citation type="submission" date="2020-02" db="EMBL/GenBank/DDBJ databases">
        <authorList>
            <person name="Meier V. D."/>
        </authorList>
    </citation>
    <scope>NUCLEOTIDE SEQUENCE</scope>
    <source>
        <strain evidence="1">AVDCRST_MAG89</strain>
    </source>
</reference>